<reference evidence="1" key="1">
    <citation type="journal article" date="2014" name="Front. Microbiol.">
        <title>High frequency of phylogenetically diverse reductive dehalogenase-homologous genes in deep subseafloor sedimentary metagenomes.</title>
        <authorList>
            <person name="Kawai M."/>
            <person name="Futagami T."/>
            <person name="Toyoda A."/>
            <person name="Takaki Y."/>
            <person name="Nishi S."/>
            <person name="Hori S."/>
            <person name="Arai W."/>
            <person name="Tsubouchi T."/>
            <person name="Morono Y."/>
            <person name="Uchiyama I."/>
            <person name="Ito T."/>
            <person name="Fujiyama A."/>
            <person name="Inagaki F."/>
            <person name="Takami H."/>
        </authorList>
    </citation>
    <scope>NUCLEOTIDE SEQUENCE</scope>
    <source>
        <strain evidence="1">Expedition CK06-06</strain>
    </source>
</reference>
<dbReference type="PANTHER" id="PTHR12993:SF30">
    <property type="entry name" value="N-ACETYL-ALPHA-D-GLUCOSAMINYL L-MALATE DEACETYLASE 1"/>
    <property type="match status" value="1"/>
</dbReference>
<dbReference type="Gene3D" id="3.40.50.10320">
    <property type="entry name" value="LmbE-like"/>
    <property type="match status" value="1"/>
</dbReference>
<organism evidence="1">
    <name type="scientific">marine sediment metagenome</name>
    <dbReference type="NCBI Taxonomy" id="412755"/>
    <lineage>
        <taxon>unclassified sequences</taxon>
        <taxon>metagenomes</taxon>
        <taxon>ecological metagenomes</taxon>
    </lineage>
</organism>
<sequence>MHNAHLLDRKQEKFSILCLGAHGDDIEIGCGGTILRLLEECPNLNVHWVVFSCTPNPQREREARDSANAFLQNAKKKIVIMDFRDGFLPFVGDQVKEYFEQLKGEFAPDLIFTHYRDDLHQDHRLVSSLTWNTFRDNLILEYEIPKYDGGLGSPNFF</sequence>
<accession>X0UBM4</accession>
<comment type="caution">
    <text evidence="1">The sequence shown here is derived from an EMBL/GenBank/DDBJ whole genome shotgun (WGS) entry which is preliminary data.</text>
</comment>
<evidence type="ECO:0008006" key="2">
    <source>
        <dbReference type="Google" id="ProtNLM"/>
    </source>
</evidence>
<dbReference type="Pfam" id="PF02585">
    <property type="entry name" value="PIG-L"/>
    <property type="match status" value="1"/>
</dbReference>
<protein>
    <recommendedName>
        <fullName evidence="2">LmbE family protein</fullName>
    </recommendedName>
</protein>
<gene>
    <name evidence="1" type="ORF">S01H1_45812</name>
</gene>
<dbReference type="EMBL" id="BARS01029300">
    <property type="protein sequence ID" value="GAG02945.1"/>
    <property type="molecule type" value="Genomic_DNA"/>
</dbReference>
<evidence type="ECO:0000313" key="1">
    <source>
        <dbReference type="EMBL" id="GAG02945.1"/>
    </source>
</evidence>
<feature type="non-terminal residue" evidence="1">
    <location>
        <position position="157"/>
    </location>
</feature>
<name>X0UBM4_9ZZZZ</name>
<dbReference type="InterPro" id="IPR003737">
    <property type="entry name" value="GlcNAc_PI_deacetylase-related"/>
</dbReference>
<proteinExistence type="predicted"/>
<dbReference type="InterPro" id="IPR024078">
    <property type="entry name" value="LmbE-like_dom_sf"/>
</dbReference>
<dbReference type="SUPFAM" id="SSF102588">
    <property type="entry name" value="LmbE-like"/>
    <property type="match status" value="1"/>
</dbReference>
<dbReference type="AlphaFoldDB" id="X0UBM4"/>
<dbReference type="PANTHER" id="PTHR12993">
    <property type="entry name" value="N-ACETYLGLUCOSAMINYL-PHOSPHATIDYLINOSITOL DE-N-ACETYLASE-RELATED"/>
    <property type="match status" value="1"/>
</dbReference>
<dbReference type="GO" id="GO:0016811">
    <property type="term" value="F:hydrolase activity, acting on carbon-nitrogen (but not peptide) bonds, in linear amides"/>
    <property type="evidence" value="ECO:0007669"/>
    <property type="project" value="TreeGrafter"/>
</dbReference>